<accession>A0ABM3LMK8</accession>
<evidence type="ECO:0000259" key="7">
    <source>
        <dbReference type="PROSITE" id="PS50950"/>
    </source>
</evidence>
<feature type="coiled-coil region" evidence="6">
    <location>
        <begin position="199"/>
        <end position="233"/>
    </location>
</feature>
<evidence type="ECO:0000256" key="4">
    <source>
        <dbReference type="ARBA" id="ARBA00023125"/>
    </source>
</evidence>
<dbReference type="InterPro" id="IPR048367">
    <property type="entry name" value="TNP-like_RNaseH_C"/>
</dbReference>
<dbReference type="SMART" id="SM00692">
    <property type="entry name" value="DM3"/>
    <property type="match status" value="1"/>
</dbReference>
<gene>
    <name evidence="9" type="primary">LOC128198019</name>
</gene>
<keyword evidence="8" id="KW-1185">Reference proteome</keyword>
<evidence type="ECO:0000256" key="6">
    <source>
        <dbReference type="SAM" id="Coils"/>
    </source>
</evidence>
<dbReference type="RefSeq" id="XP_052740310.1">
    <property type="nucleotide sequence ID" value="XM_052884350.1"/>
</dbReference>
<dbReference type="GeneID" id="128198019"/>
<dbReference type="Pfam" id="PF05485">
    <property type="entry name" value="THAP"/>
    <property type="match status" value="1"/>
</dbReference>
<dbReference type="SUPFAM" id="SSF57716">
    <property type="entry name" value="Glucocorticoid receptor-like (DNA-binding domain)"/>
    <property type="match status" value="1"/>
</dbReference>
<protein>
    <submittedName>
        <fullName evidence="9">Uncharacterized protein LOC128198019 isoform X1</fullName>
    </submittedName>
</protein>
<sequence length="943" mass="108555">MPRRCEFGCPSPYESGVTIHRFPHMRKNPELFKVWVHAVGGKLEKQEDYEYYQRKVICDRHFKEQDKNRNNRLNSMAVPSLHLPDDINQPGALAVTPDVPSASLLLEQVTSSSSINQHHMEDDINLPGALAVTPDVPSASLLLEQVTPSSSIKQHQLKEKFAANVASEHNYIKRDNTYFDVKRKRVCKKVTSSVITSQLGVSRTQIKLLKNEIKILQNRCNRFKARLAGAEKIGRNNFFRILTQNMTGAAKIFTGMQYKQTPKKPNGRRFTLKEKVLSLSIYKRSPKNYNLLSKFFTLPSPRTLKSLLTQLKLEEGLNKTVFLKIKETVKELSPEDRLVTLMFDEMAIMPHIEYNVSKDKLQGFAFNSKTFADHVLVFMVKGIKKKFKQPVAYYFTSCLNKYKLEELIKKVIKYVQGTGLNIIATVCDQNTINVGAINALINNTKEKYIRENKEWRDDFIQIGNNKIFPLYDIPHIIKGIRNNILTKDLKYFDVDRKEEKIIKWDYYKQVYEADKSYGELKLLQKLTDEHIYREKIKKMKVKTAAQIFSHSVAVVTEHLTARGDVPQECRNIIPFTKMIDNLFDSLNSSTFHVPNGKIYRGCVKRNSPHHKLWNDAIKMLKSVKFIKVVKCNNSNKIRFVETSNVPSIQNLIKTIEGIKNVWNLLSHKYSFDAMFTRNFNQDPLENFFGNVRSLGIRNTAPDTVAFEGAYKSLLLNNFNTIHSSHANCEGDENTCLQNIDFFLKENVASVSEQTVSVLPDENIDNDEIVLPVINLNEDIVDAGQGNYVCGWVLTKCLTKVAKSCKDCRADVIGDPNHKSNEYLRAKEYNKNKTNLCYPSPNLSKCFVQIQNITHEMLKSRVPKTNLKKKIKIFTDIFVEYPFACVNHKNEMKFFFENTVINILIHSWCRSINRILTGKSTYNGDDEVKSAAQAYRNKHKCHKF</sequence>
<dbReference type="SMART" id="SM00980">
    <property type="entry name" value="THAP"/>
    <property type="match status" value="1"/>
</dbReference>
<keyword evidence="6" id="KW-0175">Coiled coil</keyword>
<evidence type="ECO:0000256" key="3">
    <source>
        <dbReference type="ARBA" id="ARBA00022833"/>
    </source>
</evidence>
<dbReference type="Pfam" id="PF21789">
    <property type="entry name" value="TNP-like_RNaseH_C"/>
    <property type="match status" value="1"/>
</dbReference>
<name>A0ABM3LMK8_BICAN</name>
<evidence type="ECO:0000256" key="1">
    <source>
        <dbReference type="ARBA" id="ARBA00022723"/>
    </source>
</evidence>
<dbReference type="Proteomes" id="UP001652582">
    <property type="component" value="Chromosome 11"/>
</dbReference>
<dbReference type="Pfam" id="PF21788">
    <property type="entry name" value="TNP-like_GBD"/>
    <property type="match status" value="1"/>
</dbReference>
<keyword evidence="3" id="KW-0862">Zinc</keyword>
<dbReference type="InterPro" id="IPR048366">
    <property type="entry name" value="TNP-like_GBD"/>
</dbReference>
<keyword evidence="2 5" id="KW-0863">Zinc-finger</keyword>
<dbReference type="PANTHER" id="PTHR47577:SF2">
    <property type="entry name" value="THAP DOMAIN CONTAINING 9"/>
    <property type="match status" value="1"/>
</dbReference>
<dbReference type="PANTHER" id="PTHR47577">
    <property type="entry name" value="THAP DOMAIN-CONTAINING PROTEIN 6"/>
    <property type="match status" value="1"/>
</dbReference>
<dbReference type="PROSITE" id="PS50950">
    <property type="entry name" value="ZF_THAP"/>
    <property type="match status" value="1"/>
</dbReference>
<organism evidence="8 9">
    <name type="scientific">Bicyclus anynana</name>
    <name type="common">Squinting bush brown butterfly</name>
    <dbReference type="NCBI Taxonomy" id="110368"/>
    <lineage>
        <taxon>Eukaryota</taxon>
        <taxon>Metazoa</taxon>
        <taxon>Ecdysozoa</taxon>
        <taxon>Arthropoda</taxon>
        <taxon>Hexapoda</taxon>
        <taxon>Insecta</taxon>
        <taxon>Pterygota</taxon>
        <taxon>Neoptera</taxon>
        <taxon>Endopterygota</taxon>
        <taxon>Lepidoptera</taxon>
        <taxon>Glossata</taxon>
        <taxon>Ditrysia</taxon>
        <taxon>Papilionoidea</taxon>
        <taxon>Nymphalidae</taxon>
        <taxon>Satyrinae</taxon>
        <taxon>Satyrini</taxon>
        <taxon>Mycalesina</taxon>
        <taxon>Bicyclus</taxon>
    </lineage>
</organism>
<dbReference type="InterPro" id="IPR006612">
    <property type="entry name" value="THAP_Znf"/>
</dbReference>
<feature type="domain" description="THAP-type" evidence="7">
    <location>
        <begin position="1"/>
        <end position="82"/>
    </location>
</feature>
<dbReference type="Pfam" id="PF21787">
    <property type="entry name" value="TNP-like_RNaseH_N"/>
    <property type="match status" value="1"/>
</dbReference>
<evidence type="ECO:0000313" key="9">
    <source>
        <dbReference type="RefSeq" id="XP_052740310.1"/>
    </source>
</evidence>
<reference evidence="9" key="1">
    <citation type="submission" date="2025-08" db="UniProtKB">
        <authorList>
            <consortium name="RefSeq"/>
        </authorList>
    </citation>
    <scope>IDENTIFICATION</scope>
</reference>
<keyword evidence="1" id="KW-0479">Metal-binding</keyword>
<evidence type="ECO:0000256" key="2">
    <source>
        <dbReference type="ARBA" id="ARBA00022771"/>
    </source>
</evidence>
<proteinExistence type="predicted"/>
<evidence type="ECO:0000256" key="5">
    <source>
        <dbReference type="PROSITE-ProRule" id="PRU00309"/>
    </source>
</evidence>
<evidence type="ECO:0000313" key="8">
    <source>
        <dbReference type="Proteomes" id="UP001652582"/>
    </source>
</evidence>
<dbReference type="InterPro" id="IPR048365">
    <property type="entry name" value="TNP-like_RNaseH_N"/>
</dbReference>
<keyword evidence="4 5" id="KW-0238">DNA-binding</keyword>